<dbReference type="GO" id="GO:0016763">
    <property type="term" value="F:pentosyltransferase activity"/>
    <property type="evidence" value="ECO:0007669"/>
    <property type="project" value="TreeGrafter"/>
</dbReference>
<dbReference type="PANTHER" id="PTHR33908:SF11">
    <property type="entry name" value="MEMBRANE PROTEIN"/>
    <property type="match status" value="1"/>
</dbReference>
<dbReference type="eggNOG" id="COG5305">
    <property type="taxonomic scope" value="Bacteria"/>
</dbReference>
<sequence length="483" mass="54945">MASAPQPSSAATGRRFSPFAWAIFALGLVLRLLYLGHKSLWLDEAATYTLCRLPFREFAHAWWTHEANMTVYYGFMRLWVHLGSSEFMLRLPSALCGAAAVPVLYEIARRLFDRNVAWMAALLLAVNPSFIELSQDARSYPMTLLLVLASAWFYIDALETDSIRSWTGYVSFASIAVYAHFFAALIIAAFFFAFLAKARAERRWLRGMLAYVALGLLCLPAAAFVVFRSQTLDLYWLDTPSAKMLWNFAKFLFGSGAKVVIALLLLVLGAWFVWSHREWRWRAFFLSLWLLLPVAITALGSMHHSIFAFKYLLICLPAGLLLCTVGAARLPWRWGCIVVAVLTAASIFTDVQFYRKPREDWRALNQFVVTRYQPGDAVTFYPWYTRTAFDYYHERTGPAGLAFGVPMVPPDDLAGTAEDRAHPERVVEGLTNPRIWVVIYHPDRPVPHENERVQTLVSAVPAGYAQVEKKDFPNLELRLFEKR</sequence>
<feature type="transmembrane region" description="Helical" evidence="8">
    <location>
        <begin position="175"/>
        <end position="196"/>
    </location>
</feature>
<accession>Q1IJH5</accession>
<evidence type="ECO:0000256" key="6">
    <source>
        <dbReference type="ARBA" id="ARBA00022989"/>
    </source>
</evidence>
<evidence type="ECO:0000313" key="10">
    <source>
        <dbReference type="EMBL" id="ABF42975.1"/>
    </source>
</evidence>
<proteinExistence type="predicted"/>
<feature type="transmembrane region" description="Helical" evidence="8">
    <location>
        <begin position="334"/>
        <end position="354"/>
    </location>
</feature>
<keyword evidence="4 10" id="KW-0808">Transferase</keyword>
<dbReference type="RefSeq" id="WP_011524774.1">
    <property type="nucleotide sequence ID" value="NC_008009.1"/>
</dbReference>
<dbReference type="AlphaFoldDB" id="Q1IJH5"/>
<dbReference type="InterPro" id="IPR038731">
    <property type="entry name" value="RgtA/B/C-like"/>
</dbReference>
<feature type="transmembrane region" description="Helical" evidence="8">
    <location>
        <begin position="208"/>
        <end position="228"/>
    </location>
</feature>
<organism evidence="10 11">
    <name type="scientific">Koribacter versatilis (strain Ellin345)</name>
    <dbReference type="NCBI Taxonomy" id="204669"/>
    <lineage>
        <taxon>Bacteria</taxon>
        <taxon>Pseudomonadati</taxon>
        <taxon>Acidobacteriota</taxon>
        <taxon>Terriglobia</taxon>
        <taxon>Terriglobales</taxon>
        <taxon>Candidatus Korobacteraceae</taxon>
        <taxon>Candidatus Korobacter</taxon>
    </lineage>
</organism>
<feature type="transmembrane region" description="Helical" evidence="8">
    <location>
        <begin position="281"/>
        <end position="302"/>
    </location>
</feature>
<dbReference type="GO" id="GO:0009103">
    <property type="term" value="P:lipopolysaccharide biosynthetic process"/>
    <property type="evidence" value="ECO:0007669"/>
    <property type="project" value="UniProtKB-ARBA"/>
</dbReference>
<dbReference type="HOGENOM" id="CLU_530645_0_0_0"/>
<dbReference type="PANTHER" id="PTHR33908">
    <property type="entry name" value="MANNOSYLTRANSFERASE YKCB-RELATED"/>
    <property type="match status" value="1"/>
</dbReference>
<evidence type="ECO:0000256" key="4">
    <source>
        <dbReference type="ARBA" id="ARBA00022679"/>
    </source>
</evidence>
<dbReference type="GO" id="GO:0005886">
    <property type="term" value="C:plasma membrane"/>
    <property type="evidence" value="ECO:0007669"/>
    <property type="project" value="UniProtKB-SubCell"/>
</dbReference>
<protein>
    <submittedName>
        <fullName evidence="10">Glycosyl transferase, family 39</fullName>
    </submittedName>
</protein>
<evidence type="ECO:0000313" key="11">
    <source>
        <dbReference type="Proteomes" id="UP000002432"/>
    </source>
</evidence>
<dbReference type="EMBL" id="CP000360">
    <property type="protein sequence ID" value="ABF42975.1"/>
    <property type="molecule type" value="Genomic_DNA"/>
</dbReference>
<keyword evidence="6 8" id="KW-1133">Transmembrane helix</keyword>
<feature type="transmembrane region" description="Helical" evidence="8">
    <location>
        <begin position="140"/>
        <end position="155"/>
    </location>
</feature>
<name>Q1IJH5_KORVE</name>
<evidence type="ECO:0000256" key="1">
    <source>
        <dbReference type="ARBA" id="ARBA00004651"/>
    </source>
</evidence>
<evidence type="ECO:0000256" key="3">
    <source>
        <dbReference type="ARBA" id="ARBA00022676"/>
    </source>
</evidence>
<comment type="subcellular location">
    <subcellularLocation>
        <location evidence="1">Cell membrane</location>
        <topology evidence="1">Multi-pass membrane protein</topology>
    </subcellularLocation>
</comment>
<dbReference type="KEGG" id="aba:Acid345_3975"/>
<evidence type="ECO:0000256" key="5">
    <source>
        <dbReference type="ARBA" id="ARBA00022692"/>
    </source>
</evidence>
<evidence type="ECO:0000256" key="2">
    <source>
        <dbReference type="ARBA" id="ARBA00022475"/>
    </source>
</evidence>
<reference evidence="10 11" key="1">
    <citation type="journal article" date="2009" name="Appl. Environ. Microbiol.">
        <title>Three genomes from the phylum Acidobacteria provide insight into the lifestyles of these microorganisms in soils.</title>
        <authorList>
            <person name="Ward N.L."/>
            <person name="Challacombe J.F."/>
            <person name="Janssen P.H."/>
            <person name="Henrissat B."/>
            <person name="Coutinho P.M."/>
            <person name="Wu M."/>
            <person name="Xie G."/>
            <person name="Haft D.H."/>
            <person name="Sait M."/>
            <person name="Badger J."/>
            <person name="Barabote R.D."/>
            <person name="Bradley B."/>
            <person name="Brettin T.S."/>
            <person name="Brinkac L.M."/>
            <person name="Bruce D."/>
            <person name="Creasy T."/>
            <person name="Daugherty S.C."/>
            <person name="Davidsen T.M."/>
            <person name="DeBoy R.T."/>
            <person name="Detter J.C."/>
            <person name="Dodson R.J."/>
            <person name="Durkin A.S."/>
            <person name="Ganapathy A."/>
            <person name="Gwinn-Giglio M."/>
            <person name="Han C.S."/>
            <person name="Khouri H."/>
            <person name="Kiss H."/>
            <person name="Kothari S.P."/>
            <person name="Madupu R."/>
            <person name="Nelson K.E."/>
            <person name="Nelson W.C."/>
            <person name="Paulsen I."/>
            <person name="Penn K."/>
            <person name="Ren Q."/>
            <person name="Rosovitz M.J."/>
            <person name="Selengut J.D."/>
            <person name="Shrivastava S."/>
            <person name="Sullivan S.A."/>
            <person name="Tapia R."/>
            <person name="Thompson L.S."/>
            <person name="Watkins K.L."/>
            <person name="Yang Q."/>
            <person name="Yu C."/>
            <person name="Zafar N."/>
            <person name="Zhou L."/>
            <person name="Kuske C.R."/>
        </authorList>
    </citation>
    <scope>NUCLEOTIDE SEQUENCE [LARGE SCALE GENOMIC DNA]</scope>
    <source>
        <strain evidence="10 11">Ellin345</strain>
    </source>
</reference>
<feature type="domain" description="Glycosyltransferase RgtA/B/C/D-like" evidence="9">
    <location>
        <begin position="75"/>
        <end position="223"/>
    </location>
</feature>
<evidence type="ECO:0000256" key="8">
    <source>
        <dbReference type="SAM" id="Phobius"/>
    </source>
</evidence>
<dbReference type="Proteomes" id="UP000002432">
    <property type="component" value="Chromosome"/>
</dbReference>
<dbReference type="Pfam" id="PF13231">
    <property type="entry name" value="PMT_2"/>
    <property type="match status" value="1"/>
</dbReference>
<keyword evidence="3" id="KW-0328">Glycosyltransferase</keyword>
<dbReference type="CAZy" id="GT83">
    <property type="family name" value="Glycosyltransferase Family 83"/>
</dbReference>
<feature type="transmembrane region" description="Helical" evidence="8">
    <location>
        <begin position="16"/>
        <end position="34"/>
    </location>
</feature>
<feature type="transmembrane region" description="Helical" evidence="8">
    <location>
        <begin position="308"/>
        <end position="327"/>
    </location>
</feature>
<dbReference type="InterPro" id="IPR050297">
    <property type="entry name" value="LipidA_mod_glycosyltrf_83"/>
</dbReference>
<keyword evidence="7 8" id="KW-0472">Membrane</keyword>
<gene>
    <name evidence="10" type="ordered locus">Acid345_3975</name>
</gene>
<feature type="transmembrane region" description="Helical" evidence="8">
    <location>
        <begin position="248"/>
        <end position="274"/>
    </location>
</feature>
<keyword evidence="5 8" id="KW-0812">Transmembrane</keyword>
<dbReference type="EnsemblBacteria" id="ABF42975">
    <property type="protein sequence ID" value="ABF42975"/>
    <property type="gene ID" value="Acid345_3975"/>
</dbReference>
<evidence type="ECO:0000256" key="7">
    <source>
        <dbReference type="ARBA" id="ARBA00023136"/>
    </source>
</evidence>
<keyword evidence="11" id="KW-1185">Reference proteome</keyword>
<dbReference type="STRING" id="204669.Acid345_3975"/>
<evidence type="ECO:0000259" key="9">
    <source>
        <dbReference type="Pfam" id="PF13231"/>
    </source>
</evidence>
<dbReference type="OrthoDB" id="438909at2"/>
<keyword evidence="2" id="KW-1003">Cell membrane</keyword>